<reference evidence="3" key="2">
    <citation type="submission" date="2020-04" db="EMBL/GenBank/DDBJ databases">
        <authorList>
            <consortium name="NCBI Genome Project"/>
        </authorList>
    </citation>
    <scope>NUCLEOTIDE SEQUENCE</scope>
    <source>
        <strain evidence="3">CBS 304.34</strain>
    </source>
</reference>
<evidence type="ECO:0000313" key="2">
    <source>
        <dbReference type="Proteomes" id="UP000504636"/>
    </source>
</evidence>
<gene>
    <name evidence="1 3" type="ORF">BDZ99DRAFT_153118</name>
</gene>
<dbReference type="RefSeq" id="XP_033571444.1">
    <property type="nucleotide sequence ID" value="XM_033712802.1"/>
</dbReference>
<sequence length="153" mass="16702">MSSAPPSSVAPGAWAASYPTIPTVLPAPLARHLSIFGTRKESKSRMRLRTLDPLNPLRPGPGSCPSRHPIFMADNLSRPAMPSKTLGNAPDGRFISEIDSSRCQTYRSAGVPAFRLCRAVAHQLHLRGPPYDIPSSSYPWLWGSNSESHLRQC</sequence>
<reference evidence="3" key="3">
    <citation type="submission" date="2025-04" db="UniProtKB">
        <authorList>
            <consortium name="RefSeq"/>
        </authorList>
    </citation>
    <scope>IDENTIFICATION</scope>
    <source>
        <strain evidence="3">CBS 304.34</strain>
    </source>
</reference>
<accession>A0A6A6Y711</accession>
<proteinExistence type="predicted"/>
<name>A0A6A6Y711_9PEZI</name>
<evidence type="ECO:0000313" key="1">
    <source>
        <dbReference type="EMBL" id="KAF2804480.1"/>
    </source>
</evidence>
<dbReference type="EMBL" id="MU003713">
    <property type="protein sequence ID" value="KAF2804480.1"/>
    <property type="molecule type" value="Genomic_DNA"/>
</dbReference>
<dbReference type="AlphaFoldDB" id="A0A6A6Y711"/>
<keyword evidence="2" id="KW-1185">Reference proteome</keyword>
<organism evidence="1">
    <name type="scientific">Mytilinidion resinicola</name>
    <dbReference type="NCBI Taxonomy" id="574789"/>
    <lineage>
        <taxon>Eukaryota</taxon>
        <taxon>Fungi</taxon>
        <taxon>Dikarya</taxon>
        <taxon>Ascomycota</taxon>
        <taxon>Pezizomycotina</taxon>
        <taxon>Dothideomycetes</taxon>
        <taxon>Pleosporomycetidae</taxon>
        <taxon>Mytilinidiales</taxon>
        <taxon>Mytilinidiaceae</taxon>
        <taxon>Mytilinidion</taxon>
    </lineage>
</organism>
<protein>
    <submittedName>
        <fullName evidence="1 3">Uncharacterized protein</fullName>
    </submittedName>
</protein>
<reference evidence="1 3" key="1">
    <citation type="journal article" date="2020" name="Stud. Mycol.">
        <title>101 Dothideomycetes genomes: a test case for predicting lifestyles and emergence of pathogens.</title>
        <authorList>
            <person name="Haridas S."/>
            <person name="Albert R."/>
            <person name="Binder M."/>
            <person name="Bloem J."/>
            <person name="Labutti K."/>
            <person name="Salamov A."/>
            <person name="Andreopoulos B."/>
            <person name="Baker S."/>
            <person name="Barry K."/>
            <person name="Bills G."/>
            <person name="Bluhm B."/>
            <person name="Cannon C."/>
            <person name="Castanera R."/>
            <person name="Culley D."/>
            <person name="Daum C."/>
            <person name="Ezra D."/>
            <person name="Gonzalez J."/>
            <person name="Henrissat B."/>
            <person name="Kuo A."/>
            <person name="Liang C."/>
            <person name="Lipzen A."/>
            <person name="Lutzoni F."/>
            <person name="Magnuson J."/>
            <person name="Mondo S."/>
            <person name="Nolan M."/>
            <person name="Ohm R."/>
            <person name="Pangilinan J."/>
            <person name="Park H.-J."/>
            <person name="Ramirez L."/>
            <person name="Alfaro M."/>
            <person name="Sun H."/>
            <person name="Tritt A."/>
            <person name="Yoshinaga Y."/>
            <person name="Zwiers L.-H."/>
            <person name="Turgeon B."/>
            <person name="Goodwin S."/>
            <person name="Spatafora J."/>
            <person name="Crous P."/>
            <person name="Grigoriev I."/>
        </authorList>
    </citation>
    <scope>NUCLEOTIDE SEQUENCE</scope>
    <source>
        <strain evidence="1 3">CBS 304.34</strain>
    </source>
</reference>
<evidence type="ECO:0000313" key="3">
    <source>
        <dbReference type="RefSeq" id="XP_033571444.1"/>
    </source>
</evidence>
<dbReference type="GeneID" id="54453695"/>
<dbReference type="Proteomes" id="UP000504636">
    <property type="component" value="Unplaced"/>
</dbReference>